<evidence type="ECO:0000313" key="14">
    <source>
        <dbReference type="EMBL" id="QEE23873.1"/>
    </source>
</evidence>
<dbReference type="GO" id="GO:0006508">
    <property type="term" value="P:proteolysis"/>
    <property type="evidence" value="ECO:0007669"/>
    <property type="project" value="UniProtKB-KW"/>
</dbReference>
<feature type="active site" description="Charge relay system" evidence="9">
    <location>
        <position position="461"/>
    </location>
</feature>
<dbReference type="EMBL" id="CP042807">
    <property type="protein sequence ID" value="QEE23873.1"/>
    <property type="molecule type" value="Genomic_DNA"/>
</dbReference>
<keyword evidence="3" id="KW-0964">Secreted</keyword>
<evidence type="ECO:0000256" key="10">
    <source>
        <dbReference type="RuleBase" id="RU003355"/>
    </source>
</evidence>
<dbReference type="InterPro" id="IPR015500">
    <property type="entry name" value="Peptidase_S8_subtilisin-rel"/>
</dbReference>
<reference evidence="14 15" key="1">
    <citation type="submission" date="2019-08" db="EMBL/GenBank/DDBJ databases">
        <title>Complete genome sequence of Rhodanobacter glycinis strain T01E-68 isolated from tomato root.</title>
        <authorList>
            <person name="Weon H.-Y."/>
            <person name="Lee S.A."/>
        </authorList>
    </citation>
    <scope>NUCLEOTIDE SEQUENCE [LARGE SCALE GENOMIC DNA]</scope>
    <source>
        <strain evidence="14 15">T01E-68</strain>
    </source>
</reference>
<keyword evidence="7 9" id="KW-0720">Serine protease</keyword>
<dbReference type="KEGG" id="rgl:CS053_04600"/>
<dbReference type="PANTHER" id="PTHR43806:SF11">
    <property type="entry name" value="CEREVISIN-RELATED"/>
    <property type="match status" value="1"/>
</dbReference>
<comment type="similarity">
    <text evidence="2 9 10">Belongs to the peptidase S8 family.</text>
</comment>
<dbReference type="Gene3D" id="3.40.50.200">
    <property type="entry name" value="Peptidase S8/S53 domain"/>
    <property type="match status" value="1"/>
</dbReference>
<gene>
    <name evidence="14" type="ORF">CS053_04600</name>
</gene>
<dbReference type="GO" id="GO:0004252">
    <property type="term" value="F:serine-type endopeptidase activity"/>
    <property type="evidence" value="ECO:0007669"/>
    <property type="project" value="UniProtKB-UniRule"/>
</dbReference>
<name>A0A5B9DVI7_9GAMM</name>
<feature type="active site" description="Charge relay system" evidence="9">
    <location>
        <position position="203"/>
    </location>
</feature>
<comment type="subcellular location">
    <subcellularLocation>
        <location evidence="1">Secreted</location>
    </subcellularLocation>
</comment>
<evidence type="ECO:0000259" key="12">
    <source>
        <dbReference type="Pfam" id="PF00082"/>
    </source>
</evidence>
<dbReference type="Pfam" id="PF04151">
    <property type="entry name" value="PPC"/>
    <property type="match status" value="1"/>
</dbReference>
<dbReference type="AlphaFoldDB" id="A0A5B9DVI7"/>
<evidence type="ECO:0000256" key="5">
    <source>
        <dbReference type="ARBA" id="ARBA00022729"/>
    </source>
</evidence>
<dbReference type="PROSITE" id="PS00138">
    <property type="entry name" value="SUBTILASE_SER"/>
    <property type="match status" value="1"/>
</dbReference>
<evidence type="ECO:0000256" key="4">
    <source>
        <dbReference type="ARBA" id="ARBA00022670"/>
    </source>
</evidence>
<dbReference type="PANTHER" id="PTHR43806">
    <property type="entry name" value="PEPTIDASE S8"/>
    <property type="match status" value="1"/>
</dbReference>
<dbReference type="Pfam" id="PF00082">
    <property type="entry name" value="Peptidase_S8"/>
    <property type="match status" value="1"/>
</dbReference>
<dbReference type="PROSITE" id="PS51892">
    <property type="entry name" value="SUBTILASE"/>
    <property type="match status" value="1"/>
</dbReference>
<evidence type="ECO:0000256" key="9">
    <source>
        <dbReference type="PROSITE-ProRule" id="PRU01240"/>
    </source>
</evidence>
<dbReference type="PRINTS" id="PR00723">
    <property type="entry name" value="SUBTILISIN"/>
</dbReference>
<dbReference type="InterPro" id="IPR023828">
    <property type="entry name" value="Peptidase_S8_Ser-AS"/>
</dbReference>
<evidence type="ECO:0000256" key="6">
    <source>
        <dbReference type="ARBA" id="ARBA00022801"/>
    </source>
</evidence>
<dbReference type="RefSeq" id="WP_147626541.1">
    <property type="nucleotide sequence ID" value="NZ_CP042807.1"/>
</dbReference>
<dbReference type="Gene3D" id="2.60.120.380">
    <property type="match status" value="1"/>
</dbReference>
<dbReference type="FunFam" id="3.40.50.200:FF:000022">
    <property type="entry name" value="Extracellular protease"/>
    <property type="match status" value="1"/>
</dbReference>
<dbReference type="CDD" id="cd07496">
    <property type="entry name" value="Peptidases_S8_13"/>
    <property type="match status" value="1"/>
</dbReference>
<evidence type="ECO:0000256" key="3">
    <source>
        <dbReference type="ARBA" id="ARBA00022525"/>
    </source>
</evidence>
<feature type="domain" description="Peptidase C-terminal archaeal/bacterial" evidence="13">
    <location>
        <begin position="553"/>
        <end position="623"/>
    </location>
</feature>
<evidence type="ECO:0000256" key="2">
    <source>
        <dbReference type="ARBA" id="ARBA00011073"/>
    </source>
</evidence>
<feature type="active site" description="Charge relay system" evidence="9">
    <location>
        <position position="270"/>
    </location>
</feature>
<proteinExistence type="inferred from homology"/>
<dbReference type="GO" id="GO:0005576">
    <property type="term" value="C:extracellular region"/>
    <property type="evidence" value="ECO:0007669"/>
    <property type="project" value="UniProtKB-SubCell"/>
</dbReference>
<keyword evidence="6 9" id="KW-0378">Hydrolase</keyword>
<evidence type="ECO:0000256" key="11">
    <source>
        <dbReference type="SAM" id="SignalP"/>
    </source>
</evidence>
<dbReference type="SUPFAM" id="SSF52743">
    <property type="entry name" value="Subtilisin-like"/>
    <property type="match status" value="1"/>
</dbReference>
<dbReference type="InterPro" id="IPR023827">
    <property type="entry name" value="Peptidase_S8_Asp-AS"/>
</dbReference>
<evidence type="ECO:0000313" key="15">
    <source>
        <dbReference type="Proteomes" id="UP000321807"/>
    </source>
</evidence>
<dbReference type="InterPro" id="IPR034176">
    <property type="entry name" value="Peptidases_S8_13"/>
</dbReference>
<protein>
    <submittedName>
        <fullName evidence="14">S8 family serine peptidase</fullName>
    </submittedName>
</protein>
<feature type="signal peptide" evidence="11">
    <location>
        <begin position="1"/>
        <end position="24"/>
    </location>
</feature>
<evidence type="ECO:0000256" key="1">
    <source>
        <dbReference type="ARBA" id="ARBA00004613"/>
    </source>
</evidence>
<feature type="domain" description="Peptidase S8/S53" evidence="12">
    <location>
        <begin position="194"/>
        <end position="505"/>
    </location>
</feature>
<evidence type="ECO:0000259" key="13">
    <source>
        <dbReference type="Pfam" id="PF04151"/>
    </source>
</evidence>
<sequence length="638" mass="65141">MKSFRTIRLGALAAAMALALPAVQATTAPAPHVVKVNLSNLDANKSYDRFIVTYRDGSTERSNHAAALQNISAAAAKVNLNGTSALNRSTLKPLTVSYKRKLAVGSDLVKTSRKLSQSEAATLMRQIAADPAVAHVEVDVMMHAVRDIKAPATMKPTELLTGAPNDPYYAKYQWHLGNAAGGSNAQKAWAKSDGAGVVVAVLDTGITQHSDLDESLADAGYDFINDHFVSGRDVDGRVAGGWDIGDWTTTDPWLSECTDASNPPENSSWHGTHVSGTISELTNNGVGMAGVAHAARVLPVRVLGHCGGYNSDIADAIVWASGGHVDGVPDNPNPAQVISMSLGGSGKCTVDDVTGAAIAGAIGRGVTVVVAAGNSNADVGNFSPASCPGVITVASNGITGKRAFYSNYGSGVTLSAPGGGIYKNDASSGQQANPEGFVWSTINDGTTVPTTEDYGGMAGTSQATPHVAGVVALILSAEAAADRPISTPAEIKTILTSTSRPFPVAEDQPIGTGILDAAAAVDSALGIEPPPETAITLGNGSVLAQQTGGAGATTVYALDVPAGARNLNLRTFGGTGDVTVYVKAGSAPAADGSDADFTSARPGNTETVTIATPKATTYYIRVVGVQAYANLSVLGLYR</sequence>
<dbReference type="PROSITE" id="PS00136">
    <property type="entry name" value="SUBTILASE_ASP"/>
    <property type="match status" value="1"/>
</dbReference>
<dbReference type="InterPro" id="IPR050131">
    <property type="entry name" value="Peptidase_S8_subtilisin-like"/>
</dbReference>
<accession>A0A5B9DVI7</accession>
<keyword evidence="5 11" id="KW-0732">Signal</keyword>
<dbReference type="Proteomes" id="UP000321807">
    <property type="component" value="Chromosome"/>
</dbReference>
<dbReference type="InterPro" id="IPR007280">
    <property type="entry name" value="Peptidase_C_arc/bac"/>
</dbReference>
<keyword evidence="8" id="KW-0865">Zymogen</keyword>
<evidence type="ECO:0000256" key="7">
    <source>
        <dbReference type="ARBA" id="ARBA00022825"/>
    </source>
</evidence>
<evidence type="ECO:0000256" key="8">
    <source>
        <dbReference type="ARBA" id="ARBA00023145"/>
    </source>
</evidence>
<dbReference type="InterPro" id="IPR036852">
    <property type="entry name" value="Peptidase_S8/S53_dom_sf"/>
</dbReference>
<organism evidence="14 15">
    <name type="scientific">Rhodanobacter glycinis</name>
    <dbReference type="NCBI Taxonomy" id="582702"/>
    <lineage>
        <taxon>Bacteria</taxon>
        <taxon>Pseudomonadati</taxon>
        <taxon>Pseudomonadota</taxon>
        <taxon>Gammaproteobacteria</taxon>
        <taxon>Lysobacterales</taxon>
        <taxon>Rhodanobacteraceae</taxon>
        <taxon>Rhodanobacter</taxon>
    </lineage>
</organism>
<dbReference type="InterPro" id="IPR000209">
    <property type="entry name" value="Peptidase_S8/S53_dom"/>
</dbReference>
<keyword evidence="4 9" id="KW-0645">Protease</keyword>
<feature type="chain" id="PRO_5023022260" evidence="11">
    <location>
        <begin position="25"/>
        <end position="638"/>
    </location>
</feature>